<dbReference type="AlphaFoldDB" id="A0A6A6SVL2"/>
<dbReference type="InterPro" id="IPR050613">
    <property type="entry name" value="Sec_Metabolite_Reg"/>
</dbReference>
<name>A0A6A6SVL2_9PLEO</name>
<feature type="domain" description="Xylanolytic transcriptional activator regulatory" evidence="3">
    <location>
        <begin position="40"/>
        <end position="219"/>
    </location>
</feature>
<dbReference type="PANTHER" id="PTHR31001">
    <property type="entry name" value="UNCHARACTERIZED TRANSCRIPTIONAL REGULATORY PROTEIN"/>
    <property type="match status" value="1"/>
</dbReference>
<protein>
    <recommendedName>
        <fullName evidence="3">Xylanolytic transcriptional activator regulatory domain-containing protein</fullName>
    </recommendedName>
</protein>
<dbReference type="GO" id="GO:0005634">
    <property type="term" value="C:nucleus"/>
    <property type="evidence" value="ECO:0007669"/>
    <property type="project" value="UniProtKB-SubCell"/>
</dbReference>
<dbReference type="GO" id="GO:0008270">
    <property type="term" value="F:zinc ion binding"/>
    <property type="evidence" value="ECO:0007669"/>
    <property type="project" value="InterPro"/>
</dbReference>
<dbReference type="CDD" id="cd12148">
    <property type="entry name" value="fungal_TF_MHR"/>
    <property type="match status" value="1"/>
</dbReference>
<accession>A0A6A6SVL2</accession>
<reference evidence="4" key="1">
    <citation type="journal article" date="2020" name="Stud. Mycol.">
        <title>101 Dothideomycetes genomes: a test case for predicting lifestyles and emergence of pathogens.</title>
        <authorList>
            <person name="Haridas S."/>
            <person name="Albert R."/>
            <person name="Binder M."/>
            <person name="Bloem J."/>
            <person name="Labutti K."/>
            <person name="Salamov A."/>
            <person name="Andreopoulos B."/>
            <person name="Baker S."/>
            <person name="Barry K."/>
            <person name="Bills G."/>
            <person name="Bluhm B."/>
            <person name="Cannon C."/>
            <person name="Castanera R."/>
            <person name="Culley D."/>
            <person name="Daum C."/>
            <person name="Ezra D."/>
            <person name="Gonzalez J."/>
            <person name="Henrissat B."/>
            <person name="Kuo A."/>
            <person name="Liang C."/>
            <person name="Lipzen A."/>
            <person name="Lutzoni F."/>
            <person name="Magnuson J."/>
            <person name="Mondo S."/>
            <person name="Nolan M."/>
            <person name="Ohm R."/>
            <person name="Pangilinan J."/>
            <person name="Park H.-J."/>
            <person name="Ramirez L."/>
            <person name="Alfaro M."/>
            <person name="Sun H."/>
            <person name="Tritt A."/>
            <person name="Yoshinaga Y."/>
            <person name="Zwiers L.-H."/>
            <person name="Turgeon B."/>
            <person name="Goodwin S."/>
            <person name="Spatafora J."/>
            <person name="Crous P."/>
            <person name="Grigoriev I."/>
        </authorList>
    </citation>
    <scope>NUCLEOTIDE SEQUENCE</scope>
    <source>
        <strain evidence="4">CBS 122681</strain>
    </source>
</reference>
<organism evidence="4 5">
    <name type="scientific">Lophiostoma macrostomum CBS 122681</name>
    <dbReference type="NCBI Taxonomy" id="1314788"/>
    <lineage>
        <taxon>Eukaryota</taxon>
        <taxon>Fungi</taxon>
        <taxon>Dikarya</taxon>
        <taxon>Ascomycota</taxon>
        <taxon>Pezizomycotina</taxon>
        <taxon>Dothideomycetes</taxon>
        <taxon>Pleosporomycetidae</taxon>
        <taxon>Pleosporales</taxon>
        <taxon>Lophiostomataceae</taxon>
        <taxon>Lophiostoma</taxon>
    </lineage>
</organism>
<dbReference type="EMBL" id="MU004417">
    <property type="protein sequence ID" value="KAF2651776.1"/>
    <property type="molecule type" value="Genomic_DNA"/>
</dbReference>
<dbReference type="Proteomes" id="UP000799324">
    <property type="component" value="Unassembled WGS sequence"/>
</dbReference>
<evidence type="ECO:0000259" key="3">
    <source>
        <dbReference type="Pfam" id="PF04082"/>
    </source>
</evidence>
<evidence type="ECO:0000256" key="2">
    <source>
        <dbReference type="ARBA" id="ARBA00023242"/>
    </source>
</evidence>
<keyword evidence="2" id="KW-0539">Nucleus</keyword>
<evidence type="ECO:0000313" key="4">
    <source>
        <dbReference type="EMBL" id="KAF2651776.1"/>
    </source>
</evidence>
<proteinExistence type="predicted"/>
<sequence>FSPAARSVEVYHLLSLVPVKERVMLMVEYHEHWMLYWSGSIYHAPSFRKSLASAYGESSELDLQTLDWRWTALFFSILSAAIIGSPEAVSASWGYTDADKIRLAKQWGNAAMSCLQLGDFASKYHIHSIQAILNMHTSEHLVGSAKQFAVYQNAAHAIAKGLGLHRLAAHPEDSQKDLSPGQKEALIQREVGRRVWYALVSQDWLCSTSTGSYSLQRKHFSTIKPGYYDEETMTPVQNGTPTFAHISNYLNDVAYLLINYHDDMLVAHDVAAKYNVVLRYDAKMRAMASDNMPNCMNPATPFDPSWCYPGWLVFARHMHQASWAHKIIMIHQAFLGKSFKSPLYTYSRWACSSAAKIIITELSHERESDEPQWWVEQAFVVTAGICLTVDIFHRPEREPEVQEHLVWIERAIKTLEKWPISSVANHGIRLLTSLL</sequence>
<dbReference type="OrthoDB" id="410267at2759"/>
<gene>
    <name evidence="4" type="ORF">K491DRAFT_555903</name>
</gene>
<keyword evidence="5" id="KW-1185">Reference proteome</keyword>
<comment type="subcellular location">
    <subcellularLocation>
        <location evidence="1">Nucleus</location>
    </subcellularLocation>
</comment>
<feature type="non-terminal residue" evidence="4">
    <location>
        <position position="435"/>
    </location>
</feature>
<feature type="non-terminal residue" evidence="4">
    <location>
        <position position="1"/>
    </location>
</feature>
<dbReference type="GO" id="GO:0003677">
    <property type="term" value="F:DNA binding"/>
    <property type="evidence" value="ECO:0007669"/>
    <property type="project" value="InterPro"/>
</dbReference>
<dbReference type="GO" id="GO:0006351">
    <property type="term" value="P:DNA-templated transcription"/>
    <property type="evidence" value="ECO:0007669"/>
    <property type="project" value="InterPro"/>
</dbReference>
<dbReference type="PANTHER" id="PTHR31001:SF90">
    <property type="entry name" value="CENTROMERE DNA-BINDING PROTEIN COMPLEX CBF3 SUBUNIT B"/>
    <property type="match status" value="1"/>
</dbReference>
<evidence type="ECO:0000256" key="1">
    <source>
        <dbReference type="ARBA" id="ARBA00004123"/>
    </source>
</evidence>
<dbReference type="InterPro" id="IPR007219">
    <property type="entry name" value="XnlR_reg_dom"/>
</dbReference>
<evidence type="ECO:0000313" key="5">
    <source>
        <dbReference type="Proteomes" id="UP000799324"/>
    </source>
</evidence>
<dbReference type="Pfam" id="PF04082">
    <property type="entry name" value="Fungal_trans"/>
    <property type="match status" value="1"/>
</dbReference>